<dbReference type="GeneID" id="98661513"/>
<name>A0AAW4W3E8_9FIRM</name>
<organism evidence="2 3">
    <name type="scientific">Agathobaculum butyriciproducens</name>
    <dbReference type="NCBI Taxonomy" id="1628085"/>
    <lineage>
        <taxon>Bacteria</taxon>
        <taxon>Bacillati</taxon>
        <taxon>Bacillota</taxon>
        <taxon>Clostridia</taxon>
        <taxon>Eubacteriales</taxon>
        <taxon>Butyricicoccaceae</taxon>
        <taxon>Agathobaculum</taxon>
    </lineage>
</organism>
<dbReference type="AlphaFoldDB" id="A0AAW4W3E8"/>
<keyword evidence="1" id="KW-0732">Signal</keyword>
<feature type="signal peptide" evidence="1">
    <location>
        <begin position="1"/>
        <end position="23"/>
    </location>
</feature>
<evidence type="ECO:0000313" key="2">
    <source>
        <dbReference type="EMBL" id="MCC2177883.1"/>
    </source>
</evidence>
<keyword evidence="3" id="KW-1185">Reference proteome</keyword>
<evidence type="ECO:0000256" key="1">
    <source>
        <dbReference type="SAM" id="SignalP"/>
    </source>
</evidence>
<protein>
    <submittedName>
        <fullName evidence="2">Uncharacterized protein</fullName>
    </submittedName>
</protein>
<dbReference type="RefSeq" id="WP_118649011.1">
    <property type="nucleotide sequence ID" value="NZ_JAJEPX010000067.1"/>
</dbReference>
<gene>
    <name evidence="2" type="ORF">LKD22_12260</name>
</gene>
<feature type="chain" id="PRO_5043958104" evidence="1">
    <location>
        <begin position="24"/>
        <end position="137"/>
    </location>
</feature>
<dbReference type="Proteomes" id="UP001298753">
    <property type="component" value="Unassembled WGS sequence"/>
</dbReference>
<comment type="caution">
    <text evidence="2">The sequence shown here is derived from an EMBL/GenBank/DDBJ whole genome shotgun (WGS) entry which is preliminary data.</text>
</comment>
<reference evidence="2 3" key="1">
    <citation type="submission" date="2021-10" db="EMBL/GenBank/DDBJ databases">
        <title>Anaerobic single-cell dispensing facilitates the cultivation of human gut bacteria.</title>
        <authorList>
            <person name="Afrizal A."/>
        </authorList>
    </citation>
    <scope>NUCLEOTIDE SEQUENCE [LARGE SCALE GENOMIC DNA]</scope>
    <source>
        <strain evidence="2 3">CLA-AA-H270</strain>
    </source>
</reference>
<accession>A0AAW4W3E8</accession>
<evidence type="ECO:0000313" key="3">
    <source>
        <dbReference type="Proteomes" id="UP001298753"/>
    </source>
</evidence>
<dbReference type="EMBL" id="JAJEPX010000067">
    <property type="protein sequence ID" value="MCC2177883.1"/>
    <property type="molecule type" value="Genomic_DNA"/>
</dbReference>
<sequence>MKKFVSMALALTVAASMAVPAFAASEPVAPQNEPTAATESVSPCIYWTGTAKLNTTDYVNITSSNNIFPDSPLVTSDANNPGNVTIRVINEKGAQVGETKTIAPGSSVRLDQIPAFSGTYTIQGKASVAGTYTFNID</sequence>
<proteinExistence type="predicted"/>